<dbReference type="EMBL" id="OW150024">
    <property type="protein sequence ID" value="CAH2029971.1"/>
    <property type="molecule type" value="Genomic_DNA"/>
</dbReference>
<dbReference type="PANTHER" id="PTHR43298">
    <property type="entry name" value="MULTIDRUG RESISTANCE PROTEIN NORM-RELATED"/>
    <property type="match status" value="1"/>
</dbReference>
<name>A0ABM9D6C0_9BACT</name>
<evidence type="ECO:0000256" key="5">
    <source>
        <dbReference type="ARBA" id="ARBA00022692"/>
    </source>
</evidence>
<dbReference type="PIRSF" id="PIRSF006603">
    <property type="entry name" value="DinF"/>
    <property type="match status" value="1"/>
</dbReference>
<dbReference type="InterPro" id="IPR050222">
    <property type="entry name" value="MATE_MdtK"/>
</dbReference>
<dbReference type="CDD" id="cd13137">
    <property type="entry name" value="MATE_NorM_like"/>
    <property type="match status" value="1"/>
</dbReference>
<dbReference type="InterPro" id="IPR002528">
    <property type="entry name" value="MATE_fam"/>
</dbReference>
<gene>
    <name evidence="11" type="ORF">GEAMG1_0149</name>
</gene>
<dbReference type="Proteomes" id="UP001295463">
    <property type="component" value="Chromosome"/>
</dbReference>
<dbReference type="Pfam" id="PF01554">
    <property type="entry name" value="MatE"/>
    <property type="match status" value="2"/>
</dbReference>
<keyword evidence="5 10" id="KW-0812">Transmembrane</keyword>
<organism evidence="11 12">
    <name type="scientific">Trichlorobacter ammonificans</name>
    <dbReference type="NCBI Taxonomy" id="2916410"/>
    <lineage>
        <taxon>Bacteria</taxon>
        <taxon>Pseudomonadati</taxon>
        <taxon>Thermodesulfobacteriota</taxon>
        <taxon>Desulfuromonadia</taxon>
        <taxon>Geobacterales</taxon>
        <taxon>Geobacteraceae</taxon>
        <taxon>Trichlorobacter</taxon>
    </lineage>
</organism>
<feature type="transmembrane region" description="Helical" evidence="10">
    <location>
        <begin position="390"/>
        <end position="411"/>
    </location>
</feature>
<keyword evidence="4" id="KW-1003">Cell membrane</keyword>
<sequence length="451" mass="48938">MLRRLLPIGPAVRSKPVSIRSSVFKLSLPVLLSSLFQRLVGIADIFMTGGLGASAIAATGLGQLLMFCTMTIFWGLSTGATVVIAHLTGAGRHDEARRAAVTAFLACLGLTVICSVAGTLWGGEAARLLGATSEVQAQARDYIRLVFQWLLWTTGVNILSAIMHGNGQTRIPMQGILLVNILHILIAWPLIYGKLGLPPLGVKGAAIAINLSEAIGCCYLLIQAFRHRYLGLLRPQAALFGRIWRVGWPVALERVAQQSGQLFYSGFIIAYGTTAYAAHQIGLSIESLSFMPGAGMGIAAATLMGQSLGAKKYRRARAGHGEAMKLALVVMGSMALLFLAIPHHLVSLFTADPEVIRQGSVFLRLVAFAQVPLALSFVYAGSLRGAGDTFYVFLVTMLTMWGVRVLLAWIVSSWLQLSLYWVWGVFLVDWYVRALAFGWRYHRRDLHGVSL</sequence>
<feature type="transmembrane region" description="Helical" evidence="10">
    <location>
        <begin position="64"/>
        <end position="87"/>
    </location>
</feature>
<evidence type="ECO:0000256" key="6">
    <source>
        <dbReference type="ARBA" id="ARBA00022989"/>
    </source>
</evidence>
<feature type="transmembrane region" description="Helical" evidence="10">
    <location>
        <begin position="35"/>
        <end position="58"/>
    </location>
</feature>
<evidence type="ECO:0000256" key="7">
    <source>
        <dbReference type="ARBA" id="ARBA00023065"/>
    </source>
</evidence>
<feature type="transmembrane region" description="Helical" evidence="10">
    <location>
        <begin position="175"/>
        <end position="192"/>
    </location>
</feature>
<evidence type="ECO:0000256" key="9">
    <source>
        <dbReference type="ARBA" id="ARBA00031636"/>
    </source>
</evidence>
<feature type="transmembrane region" description="Helical" evidence="10">
    <location>
        <begin position="361"/>
        <end position="383"/>
    </location>
</feature>
<dbReference type="RefSeq" id="WP_305730948.1">
    <property type="nucleotide sequence ID" value="NZ_OW150024.1"/>
</dbReference>
<keyword evidence="7" id="KW-0406">Ion transport</keyword>
<feature type="transmembrane region" description="Helical" evidence="10">
    <location>
        <begin position="204"/>
        <end position="222"/>
    </location>
</feature>
<dbReference type="InterPro" id="IPR048279">
    <property type="entry name" value="MdtK-like"/>
</dbReference>
<proteinExistence type="predicted"/>
<feature type="transmembrane region" description="Helical" evidence="10">
    <location>
        <begin position="142"/>
        <end position="163"/>
    </location>
</feature>
<feature type="transmembrane region" description="Helical" evidence="10">
    <location>
        <begin position="262"/>
        <end position="281"/>
    </location>
</feature>
<feature type="transmembrane region" description="Helical" evidence="10">
    <location>
        <begin position="326"/>
        <end position="349"/>
    </location>
</feature>
<evidence type="ECO:0000313" key="12">
    <source>
        <dbReference type="Proteomes" id="UP001295463"/>
    </source>
</evidence>
<protein>
    <recommendedName>
        <fullName evidence="9">Multidrug-efflux transporter</fullName>
    </recommendedName>
</protein>
<evidence type="ECO:0000256" key="3">
    <source>
        <dbReference type="ARBA" id="ARBA00022449"/>
    </source>
</evidence>
<feature type="transmembrane region" description="Helical" evidence="10">
    <location>
        <begin position="417"/>
        <end position="436"/>
    </location>
</feature>
<accession>A0ABM9D6C0</accession>
<keyword evidence="12" id="KW-1185">Reference proteome</keyword>
<keyword evidence="2" id="KW-0813">Transport</keyword>
<keyword evidence="3" id="KW-0050">Antiport</keyword>
<keyword evidence="8 10" id="KW-0472">Membrane</keyword>
<dbReference type="PANTHER" id="PTHR43298:SF2">
    <property type="entry name" value="FMN_FAD EXPORTER YEEO-RELATED"/>
    <property type="match status" value="1"/>
</dbReference>
<evidence type="ECO:0000313" key="11">
    <source>
        <dbReference type="EMBL" id="CAH2029971.1"/>
    </source>
</evidence>
<dbReference type="NCBIfam" id="TIGR00797">
    <property type="entry name" value="matE"/>
    <property type="match status" value="1"/>
</dbReference>
<reference evidence="11 12" key="1">
    <citation type="submission" date="2022-03" db="EMBL/GenBank/DDBJ databases">
        <authorList>
            <person name="Koch H."/>
        </authorList>
    </citation>
    <scope>NUCLEOTIDE SEQUENCE [LARGE SCALE GENOMIC DNA]</scope>
    <source>
        <strain evidence="11 12">G1</strain>
    </source>
</reference>
<feature type="transmembrane region" description="Helical" evidence="10">
    <location>
        <begin position="287"/>
        <end position="305"/>
    </location>
</feature>
<feature type="transmembrane region" description="Helical" evidence="10">
    <location>
        <begin position="99"/>
        <end position="122"/>
    </location>
</feature>
<evidence type="ECO:0000256" key="1">
    <source>
        <dbReference type="ARBA" id="ARBA00004651"/>
    </source>
</evidence>
<comment type="subcellular location">
    <subcellularLocation>
        <location evidence="1">Cell membrane</location>
        <topology evidence="1">Multi-pass membrane protein</topology>
    </subcellularLocation>
</comment>
<evidence type="ECO:0000256" key="10">
    <source>
        <dbReference type="SAM" id="Phobius"/>
    </source>
</evidence>
<evidence type="ECO:0000256" key="4">
    <source>
        <dbReference type="ARBA" id="ARBA00022475"/>
    </source>
</evidence>
<evidence type="ECO:0000256" key="2">
    <source>
        <dbReference type="ARBA" id="ARBA00022448"/>
    </source>
</evidence>
<keyword evidence="6 10" id="KW-1133">Transmembrane helix</keyword>
<evidence type="ECO:0000256" key="8">
    <source>
        <dbReference type="ARBA" id="ARBA00023136"/>
    </source>
</evidence>